<dbReference type="InterPro" id="IPR013780">
    <property type="entry name" value="Glyco_hydro_b"/>
</dbReference>
<dbReference type="PANTHER" id="PTHR10357:SF210">
    <property type="entry name" value="MALTODEXTRIN GLUCOSIDASE"/>
    <property type="match status" value="1"/>
</dbReference>
<keyword evidence="2" id="KW-0326">Glycosidase</keyword>
<evidence type="ECO:0000256" key="2">
    <source>
        <dbReference type="ARBA" id="ARBA00023295"/>
    </source>
</evidence>
<reference evidence="4 5" key="1">
    <citation type="submission" date="2019-02" db="EMBL/GenBank/DDBJ databases">
        <title>Corallincola luteus sp. nov., a marine bacterium isolated from surface sediment of Bohai Sea in China.</title>
        <authorList>
            <person name="Ren Q."/>
        </authorList>
    </citation>
    <scope>NUCLEOTIDE SEQUENCE [LARGE SCALE GENOMIC DNA]</scope>
    <source>
        <strain evidence="4 5">DASS28</strain>
    </source>
</reference>
<dbReference type="InterPro" id="IPR006047">
    <property type="entry name" value="GH13_cat_dom"/>
</dbReference>
<dbReference type="InterPro" id="IPR017853">
    <property type="entry name" value="GH"/>
</dbReference>
<proteinExistence type="predicted"/>
<dbReference type="SUPFAM" id="SSF51445">
    <property type="entry name" value="(Trans)glycosidases"/>
    <property type="match status" value="1"/>
</dbReference>
<dbReference type="SUPFAM" id="SSF51011">
    <property type="entry name" value="Glycosyl hydrolase domain"/>
    <property type="match status" value="1"/>
</dbReference>
<keyword evidence="1" id="KW-0378">Hydrolase</keyword>
<sequence>MKTPDWVKHAVFYQIYPDRFARGAGMVHERGLRFQPWGADPAEQGYQGGDLYGVIDKLDYLKTLGVNALYLNPIFSSASNHRYHTFDYLQVDPLLGGNDALRALLEQAHHRGIKVILDGVFNHASRGFWAFHHILENGGDSPYVDWFMINDWPLRPYHSDETQPPNYEAWWNLPALPKFNIKNPGVRDYLLKVARFWLEFGIDGWRLDVPEEIDDVPFWQAFRRVVKEVNPQAYICGEIWGHAGDWLQGDRFDATMNYTFAWSAMSFIGAASLRRDYIKEHMPLTPLSVSEYRQVVERMLSWYSDEVNQAQLNLLDSHDTARALWIMGEDKPSLALCVLLQMTMPGAPCIYYGDEVGVSGADDPYCREAYPWHEPALQDHALLTTYQSLTRLRHAHPVLRLGSVSFIEADNPELLIFKRELGADKALVVVNRTRELQTVNLPAAEYQNYMQEWPATHSSGAIGNQRRLTLAPQQGVVLVLAPHLFDETLYPGLTKVAAEGNKIKGAGEH</sequence>
<evidence type="ECO:0000313" key="5">
    <source>
        <dbReference type="Proteomes" id="UP000292554"/>
    </source>
</evidence>
<accession>A0ABY2AQX8</accession>
<keyword evidence="5" id="KW-1185">Reference proteome</keyword>
<dbReference type="SMART" id="SM00642">
    <property type="entry name" value="Aamy"/>
    <property type="match status" value="1"/>
</dbReference>
<dbReference type="InterPro" id="IPR032091">
    <property type="entry name" value="Malt_amylase-like_C"/>
</dbReference>
<evidence type="ECO:0000256" key="1">
    <source>
        <dbReference type="ARBA" id="ARBA00022801"/>
    </source>
</evidence>
<gene>
    <name evidence="4" type="ORF">EZV61_01015</name>
</gene>
<name>A0ABY2AQX8_9GAMM</name>
<dbReference type="CDD" id="cd11338">
    <property type="entry name" value="AmyAc_CMD"/>
    <property type="match status" value="1"/>
</dbReference>
<dbReference type="Proteomes" id="UP000292554">
    <property type="component" value="Unassembled WGS sequence"/>
</dbReference>
<feature type="domain" description="Glycosyl hydrolase family 13 catalytic" evidence="3">
    <location>
        <begin position="14"/>
        <end position="393"/>
    </location>
</feature>
<dbReference type="Pfam" id="PF00128">
    <property type="entry name" value="Alpha-amylase"/>
    <property type="match status" value="1"/>
</dbReference>
<dbReference type="Gene3D" id="2.60.40.1180">
    <property type="entry name" value="Golgi alpha-mannosidase II"/>
    <property type="match status" value="1"/>
</dbReference>
<dbReference type="PANTHER" id="PTHR10357">
    <property type="entry name" value="ALPHA-AMYLASE FAMILY MEMBER"/>
    <property type="match status" value="1"/>
</dbReference>
<protein>
    <submittedName>
        <fullName evidence="4">DUF3459 domain-containing protein</fullName>
    </submittedName>
</protein>
<comment type="caution">
    <text evidence="4">The sequence shown here is derived from an EMBL/GenBank/DDBJ whole genome shotgun (WGS) entry which is preliminary data.</text>
</comment>
<organism evidence="4 5">
    <name type="scientific">Corallincola luteus</name>
    <dbReference type="NCBI Taxonomy" id="1775177"/>
    <lineage>
        <taxon>Bacteria</taxon>
        <taxon>Pseudomonadati</taxon>
        <taxon>Pseudomonadota</taxon>
        <taxon>Gammaproteobacteria</taxon>
        <taxon>Alteromonadales</taxon>
        <taxon>Psychromonadaceae</taxon>
        <taxon>Corallincola</taxon>
    </lineage>
</organism>
<dbReference type="Gene3D" id="3.20.20.80">
    <property type="entry name" value="Glycosidases"/>
    <property type="match status" value="1"/>
</dbReference>
<evidence type="ECO:0000259" key="3">
    <source>
        <dbReference type="SMART" id="SM00642"/>
    </source>
</evidence>
<dbReference type="Pfam" id="PF16657">
    <property type="entry name" value="Malt_amylase_C"/>
    <property type="match status" value="1"/>
</dbReference>
<evidence type="ECO:0000313" key="4">
    <source>
        <dbReference type="EMBL" id="TCI05599.1"/>
    </source>
</evidence>
<dbReference type="EMBL" id="SJXE01000001">
    <property type="protein sequence ID" value="TCI05599.1"/>
    <property type="molecule type" value="Genomic_DNA"/>
</dbReference>